<feature type="compositionally biased region" description="Basic residues" evidence="2">
    <location>
        <begin position="863"/>
        <end position="872"/>
    </location>
</feature>
<dbReference type="GO" id="GO:0004521">
    <property type="term" value="F:RNA endonuclease activity"/>
    <property type="evidence" value="ECO:0007669"/>
    <property type="project" value="InterPro"/>
</dbReference>
<dbReference type="InterPro" id="IPR002110">
    <property type="entry name" value="Ankyrin_rpt"/>
</dbReference>
<accession>A0A482W9T9</accession>
<dbReference type="GO" id="GO:0005524">
    <property type="term" value="F:ATP binding"/>
    <property type="evidence" value="ECO:0007669"/>
    <property type="project" value="InterPro"/>
</dbReference>
<protein>
    <recommendedName>
        <fullName evidence="3">Protein kinase domain-containing protein</fullName>
    </recommendedName>
</protein>
<dbReference type="GO" id="GO:1990604">
    <property type="term" value="C:IRE1-TRAF2-ASK1 complex"/>
    <property type="evidence" value="ECO:0007669"/>
    <property type="project" value="TreeGrafter"/>
</dbReference>
<dbReference type="PANTHER" id="PTHR13954">
    <property type="entry name" value="IRE1-RELATED"/>
    <property type="match status" value="1"/>
</dbReference>
<dbReference type="InterPro" id="IPR036770">
    <property type="entry name" value="Ankyrin_rpt-contain_sf"/>
</dbReference>
<feature type="region of interest" description="Disordered" evidence="2">
    <location>
        <begin position="845"/>
        <end position="872"/>
    </location>
</feature>
<evidence type="ECO:0000256" key="2">
    <source>
        <dbReference type="SAM" id="MobiDB-lite"/>
    </source>
</evidence>
<dbReference type="PROSITE" id="PS50088">
    <property type="entry name" value="ANK_REPEAT"/>
    <property type="match status" value="2"/>
</dbReference>
<dbReference type="Gene3D" id="1.25.40.20">
    <property type="entry name" value="Ankyrin repeat-containing domain"/>
    <property type="match status" value="1"/>
</dbReference>
<evidence type="ECO:0000313" key="5">
    <source>
        <dbReference type="Proteomes" id="UP000292052"/>
    </source>
</evidence>
<name>A0A482W9T9_ASBVE</name>
<dbReference type="Gene3D" id="1.10.510.10">
    <property type="entry name" value="Transferase(Phosphotransferase) domain 1"/>
    <property type="match status" value="1"/>
</dbReference>
<dbReference type="SUPFAM" id="SSF56112">
    <property type="entry name" value="Protein kinase-like (PK-like)"/>
    <property type="match status" value="1"/>
</dbReference>
<dbReference type="EMBL" id="QDEB01016581">
    <property type="protein sequence ID" value="RZC41499.1"/>
    <property type="molecule type" value="Genomic_DNA"/>
</dbReference>
<comment type="caution">
    <text evidence="4">The sequence shown here is derived from an EMBL/GenBank/DDBJ whole genome shotgun (WGS) entry which is preliminary data.</text>
</comment>
<proteinExistence type="predicted"/>
<dbReference type="PROSITE" id="PS50011">
    <property type="entry name" value="PROTEIN_KINASE_DOM"/>
    <property type="match status" value="1"/>
</dbReference>
<dbReference type="PROSITE" id="PS50297">
    <property type="entry name" value="ANK_REP_REGION"/>
    <property type="match status" value="2"/>
</dbReference>
<dbReference type="InterPro" id="IPR011009">
    <property type="entry name" value="Kinase-like_dom_sf"/>
</dbReference>
<feature type="compositionally biased region" description="Basic and acidic residues" evidence="2">
    <location>
        <begin position="845"/>
        <end position="856"/>
    </location>
</feature>
<dbReference type="SMART" id="SM00248">
    <property type="entry name" value="ANK"/>
    <property type="match status" value="3"/>
</dbReference>
<feature type="repeat" description="ANK" evidence="1">
    <location>
        <begin position="475"/>
        <end position="507"/>
    </location>
</feature>
<dbReference type="GO" id="GO:0070059">
    <property type="term" value="P:intrinsic apoptotic signaling pathway in response to endoplasmic reticulum stress"/>
    <property type="evidence" value="ECO:0007669"/>
    <property type="project" value="TreeGrafter"/>
</dbReference>
<dbReference type="Pfam" id="PF00069">
    <property type="entry name" value="Pkinase"/>
    <property type="match status" value="1"/>
</dbReference>
<evidence type="ECO:0000256" key="1">
    <source>
        <dbReference type="PROSITE-ProRule" id="PRU00023"/>
    </source>
</evidence>
<feature type="repeat" description="ANK" evidence="1">
    <location>
        <begin position="581"/>
        <end position="613"/>
    </location>
</feature>
<dbReference type="GO" id="GO:0004674">
    <property type="term" value="F:protein serine/threonine kinase activity"/>
    <property type="evidence" value="ECO:0007669"/>
    <property type="project" value="InterPro"/>
</dbReference>
<dbReference type="Pfam" id="PF12796">
    <property type="entry name" value="Ank_2"/>
    <property type="match status" value="2"/>
</dbReference>
<sequence>MASEWYFFVPVISASTELCGSETEIELTKSGETSTMTVTLSPIEHDSICKLRVTAPKTHVINMQFVEPNAEIQQALMLNHSDAHHPPCVMSLLLPENPKIPVWKGDICSDDPLTDVDLLTSDFKIIWNPPSNPSFTKGRKFVLTAVGQGQVCREAGQHTCMRIGWDPMMCVSETLLCNGFPNCPKSATTSDEDEKLCKKSFFAPVSLEQLAGELFKKWKPPELVNKWLHEKPEEPTSSSPVPKRSFFNWREWPGRNKTPETTTTTTTTTKKPVGKAKATDSISQVLSKYGPWGYLMLGMLICGTVLMFCGLWECCFRKPKTEIDPPTSQTQPTTVLIIGHQQEEAANPSPPNYDELDQPPSYTTLFPNFKVNQTPSVRDSESSGHSADSCEEAQENTQESKAKTVSDVTKTKDVVTNKKIYAYFTNEEITEIKSIMKMKDVTGVPFVIGATMLYKFDLLKKLLKDGYNINQTGQNNMTALMWAVKYKYLDIVDYLLNNGADPTIKTDSGDNVLILALEHKLWDEHSMINLWKAVKKVSFIDVNFTSKNGHNMLHMCVRRDWEELLKILLLEKPNVDAGNSNGVTPLMLSCFRNNIAIIDILIEAGADILKEDNHGRMTLCYAISSAMKISKPPLLATEKIIAELKKKSSLETYLKRRLELIIVTAKKSEISCATSEMLIKIIHFSVQYIDEGIRIFLECDVFTQLLEVIETRLDNPGTDKFLLEVCEEILFYNEQSVNYNSNLHNQIFESFCESGFADVCLEIITRNQPEVSKIAFNLLILAFISDDRWKTLLEENYKALLPFINDYQISSQDEVRVKILKNKKRKLKKIFESLEIIYAPFPEASDKNSDEKKKSDNGVNYSKKSRRRSKAIKAKLTKMKSAELTKRLNLNGKKLTQQKPFRIQPKTESVQKLEFFPQTDEVFRKENPIVSSLQYLLDINVDVNNKTPEKPETFPKWQKPISGISHVDICKNFPIDQEKLSQAVEQLKLSTIQDLQKNFDQLIKSVKELAHKDLEQCFRSIKKIESTILSYEVRGIKILSYVAGMENFTMKYSTTNSKLFQNPKLVVDHVQNVLNNLEEPRKDINIEITDEIEDVSFIEAYKSETPIELYYREMSMIGKPPSRNKRKDIEAKLNTIANGFHLINSIMSVCDDEIEDRQNYQKIYGISDLNHPLQTKSNQKSVHYPEISEYMPKRLKSQISSLQNAKSFQKLLGGEIRISNKEQRVNYIISAGINFNAVELGLDINNQPLAVKRIPRESWVGKIIKTLVDPLLGLIESHILHYFACEYEGNELILATPLCKWNMSQYVQLLRQSSATTVPGLTAVQIVKQFLDGLMILHKCEMPIVHGNLKPSNIFIDFNGIVKIAEFGIHKALYKIIEAPKSSLIWFAKETLDIYGNSSIVECSLKSDIQVAGMLIYYMLTYGKHPFGDDTEEILKNIKRGIPKLNARNLDLRDLLLWMMLNDFNERPNIEQVLSHTFFWSPSKKWSFILCCSGINQSGYLLPINVDKLHRSIDSFSDAYIKIEWQELIRNKFPNMRLNDNNNVVGLLKFIKSCHDRKLETNSNDSDLSCTILSLFPILPVVLYRTLQNTNWLKHAVFMPFSERLVNGNALLHPYNVLI</sequence>
<dbReference type="InterPro" id="IPR000719">
    <property type="entry name" value="Prot_kinase_dom"/>
</dbReference>
<feature type="domain" description="Protein kinase" evidence="3">
    <location>
        <begin position="1205"/>
        <end position="1479"/>
    </location>
</feature>
<keyword evidence="5" id="KW-1185">Reference proteome</keyword>
<reference evidence="4 5" key="1">
    <citation type="submission" date="2017-03" db="EMBL/GenBank/DDBJ databases">
        <title>Genome of the blue death feigning beetle - Asbolus verrucosus.</title>
        <authorList>
            <person name="Rider S.D."/>
        </authorList>
    </citation>
    <scope>NUCLEOTIDE SEQUENCE [LARGE SCALE GENOMIC DNA]</scope>
    <source>
        <strain evidence="4">Butters</strain>
        <tissue evidence="4">Head and leg muscle</tissue>
    </source>
</reference>
<dbReference type="PANTHER" id="PTHR13954:SF6">
    <property type="entry name" value="NON-SPECIFIC SERINE_THREONINE PROTEIN KINASE"/>
    <property type="match status" value="1"/>
</dbReference>
<feature type="region of interest" description="Disordered" evidence="2">
    <location>
        <begin position="373"/>
        <end position="406"/>
    </location>
</feature>
<dbReference type="GO" id="GO:0036498">
    <property type="term" value="P:IRE1-mediated unfolded protein response"/>
    <property type="evidence" value="ECO:0007669"/>
    <property type="project" value="TreeGrafter"/>
</dbReference>
<gene>
    <name evidence="4" type="ORF">BDFB_001381</name>
</gene>
<dbReference type="Proteomes" id="UP000292052">
    <property type="component" value="Unassembled WGS sequence"/>
</dbReference>
<evidence type="ECO:0000313" key="4">
    <source>
        <dbReference type="EMBL" id="RZC41499.1"/>
    </source>
</evidence>
<feature type="region of interest" description="Disordered" evidence="2">
    <location>
        <begin position="249"/>
        <end position="272"/>
    </location>
</feature>
<dbReference type="OrthoDB" id="8187887at2759"/>
<dbReference type="GO" id="GO:0051082">
    <property type="term" value="F:unfolded protein binding"/>
    <property type="evidence" value="ECO:0007669"/>
    <property type="project" value="TreeGrafter"/>
</dbReference>
<organism evidence="4 5">
    <name type="scientific">Asbolus verrucosus</name>
    <name type="common">Desert ironclad beetle</name>
    <dbReference type="NCBI Taxonomy" id="1661398"/>
    <lineage>
        <taxon>Eukaryota</taxon>
        <taxon>Metazoa</taxon>
        <taxon>Ecdysozoa</taxon>
        <taxon>Arthropoda</taxon>
        <taxon>Hexapoda</taxon>
        <taxon>Insecta</taxon>
        <taxon>Pterygota</taxon>
        <taxon>Neoptera</taxon>
        <taxon>Endopterygota</taxon>
        <taxon>Coleoptera</taxon>
        <taxon>Polyphaga</taxon>
        <taxon>Cucujiformia</taxon>
        <taxon>Tenebrionidae</taxon>
        <taxon>Pimeliinae</taxon>
        <taxon>Asbolus</taxon>
    </lineage>
</organism>
<dbReference type="InterPro" id="IPR045133">
    <property type="entry name" value="IRE1/2-like"/>
</dbReference>
<evidence type="ECO:0000259" key="3">
    <source>
        <dbReference type="PROSITE" id="PS50011"/>
    </source>
</evidence>
<dbReference type="SUPFAM" id="SSF48403">
    <property type="entry name" value="Ankyrin repeat"/>
    <property type="match status" value="1"/>
</dbReference>
<keyword evidence="1" id="KW-0040">ANK repeat</keyword>